<evidence type="ECO:0000313" key="2">
    <source>
        <dbReference type="Proteomes" id="UP001216390"/>
    </source>
</evidence>
<dbReference type="SUPFAM" id="SSF53254">
    <property type="entry name" value="Phosphoglycerate mutase-like"/>
    <property type="match status" value="1"/>
</dbReference>
<dbReference type="KEGG" id="ima:PO878_03045"/>
<protein>
    <submittedName>
        <fullName evidence="1">Phosphoglycerate mutase family protein</fullName>
    </submittedName>
</protein>
<dbReference type="InterPro" id="IPR029033">
    <property type="entry name" value="His_PPase_superfam"/>
</dbReference>
<proteinExistence type="predicted"/>
<dbReference type="EMBL" id="CP116942">
    <property type="protein sequence ID" value="WCO67699.1"/>
    <property type="molecule type" value="Genomic_DNA"/>
</dbReference>
<sequence>MTLYLVRHAHAGRRAEWTGADAERPLSEKGRHQTDAITRHLDGAAVDRVLSSAAVRCRQTVEGVAAARGLEVETHPSLLEGATARSTTTLLWQLASEGTDAALSSHGDVIPSALTALRADGVDVDDREGLPKGTLYRLDVDAEGRITTATFVDPRP</sequence>
<gene>
    <name evidence="1" type="ORF">PO878_03045</name>
</gene>
<dbReference type="Proteomes" id="UP001216390">
    <property type="component" value="Chromosome"/>
</dbReference>
<evidence type="ECO:0000313" key="1">
    <source>
        <dbReference type="EMBL" id="WCO67699.1"/>
    </source>
</evidence>
<dbReference type="Gene3D" id="3.40.50.1240">
    <property type="entry name" value="Phosphoglycerate mutase-like"/>
    <property type="match status" value="1"/>
</dbReference>
<reference evidence="1" key="1">
    <citation type="submission" date="2023-01" db="EMBL/GenBank/DDBJ databases">
        <title>The diversity of Class Acidimicrobiia in South China Sea sediment environments and the proposal of Iamia marina sp. nov., a novel species of the genus Iamia.</title>
        <authorList>
            <person name="He Y."/>
            <person name="Tian X."/>
        </authorList>
    </citation>
    <scope>NUCLEOTIDE SEQUENCE</scope>
    <source>
        <strain evidence="1">DSM 19957</strain>
    </source>
</reference>
<accession>A0AAE9Y6P7</accession>
<organism evidence="1 2">
    <name type="scientific">Iamia majanohamensis</name>
    <dbReference type="NCBI Taxonomy" id="467976"/>
    <lineage>
        <taxon>Bacteria</taxon>
        <taxon>Bacillati</taxon>
        <taxon>Actinomycetota</taxon>
        <taxon>Acidimicrobiia</taxon>
        <taxon>Acidimicrobiales</taxon>
        <taxon>Iamiaceae</taxon>
        <taxon>Iamia</taxon>
    </lineage>
</organism>
<dbReference type="Pfam" id="PF00300">
    <property type="entry name" value="His_Phos_1"/>
    <property type="match status" value="1"/>
</dbReference>
<name>A0AAE9Y6P7_9ACTN</name>
<dbReference type="SMART" id="SM00855">
    <property type="entry name" value="PGAM"/>
    <property type="match status" value="1"/>
</dbReference>
<keyword evidence="2" id="KW-1185">Reference proteome</keyword>
<dbReference type="RefSeq" id="WP_272737220.1">
    <property type="nucleotide sequence ID" value="NZ_CP116942.1"/>
</dbReference>
<dbReference type="AlphaFoldDB" id="A0AAE9Y6P7"/>
<dbReference type="InterPro" id="IPR013078">
    <property type="entry name" value="His_Pase_superF_clade-1"/>
</dbReference>
<dbReference type="CDD" id="cd07067">
    <property type="entry name" value="HP_PGM_like"/>
    <property type="match status" value="1"/>
</dbReference>